<keyword evidence="1" id="KW-0469">Meiosis</keyword>
<evidence type="ECO:0000256" key="2">
    <source>
        <dbReference type="PROSITE-ProRule" id="PRU00175"/>
    </source>
</evidence>
<dbReference type="CDD" id="cd14686">
    <property type="entry name" value="bZIP"/>
    <property type="match status" value="1"/>
</dbReference>
<dbReference type="InterPro" id="IPR042123">
    <property type="entry name" value="Zip3/RNF212-like"/>
</dbReference>
<evidence type="ECO:0000259" key="5">
    <source>
        <dbReference type="PROSITE" id="PS50089"/>
    </source>
</evidence>
<comment type="caution">
    <text evidence="6">The sequence shown here is derived from an EMBL/GenBank/DDBJ whole genome shotgun (WGS) entry which is preliminary data.</text>
</comment>
<feature type="region of interest" description="Disordered" evidence="4">
    <location>
        <begin position="192"/>
        <end position="228"/>
    </location>
</feature>
<feature type="domain" description="RING-type" evidence="5">
    <location>
        <begin position="11"/>
        <end position="53"/>
    </location>
</feature>
<dbReference type="SUPFAM" id="SSF57850">
    <property type="entry name" value="RING/U-box"/>
    <property type="match status" value="1"/>
</dbReference>
<reference evidence="6 7" key="1">
    <citation type="submission" date="2024-04" db="EMBL/GenBank/DDBJ databases">
        <title>Tritrichomonas musculus Genome.</title>
        <authorList>
            <person name="Alves-Ferreira E."/>
            <person name="Grigg M."/>
            <person name="Lorenzi H."/>
            <person name="Galac M."/>
        </authorList>
    </citation>
    <scope>NUCLEOTIDE SEQUENCE [LARGE SCALE GENOMIC DNA]</scope>
    <source>
        <strain evidence="6 7">EAF2021</strain>
    </source>
</reference>
<protein>
    <recommendedName>
        <fullName evidence="5">RING-type domain-containing protein</fullName>
    </recommendedName>
</protein>
<gene>
    <name evidence="6" type="ORF">M9Y10_041941</name>
</gene>
<dbReference type="Gene3D" id="3.30.40.10">
    <property type="entry name" value="Zinc/RING finger domain, C3HC4 (zinc finger)"/>
    <property type="match status" value="1"/>
</dbReference>
<dbReference type="PROSITE" id="PS50089">
    <property type="entry name" value="ZF_RING_2"/>
    <property type="match status" value="1"/>
</dbReference>
<dbReference type="InterPro" id="IPR001841">
    <property type="entry name" value="Znf_RING"/>
</dbReference>
<sequence length="251" mass="28745">MSDFINDWVRCNICFKGFDQTGGMLTSCGHFLCGRTGCRIITQDDKLICPVCKSECGAISLTDSLPPDILNFFEEPINMIQKAMSVLKFHNHQKELSRIHYEKSQRRIKELEKEVDDLRKQNKKLLESTIKHPLIENAEIPNKPQSVFKSECFIPEIVGQTPHSIIPNENKKSLVPTDKLFQKVIHKNNEIDHEEQDANNLKNNSNSQSSIPMQSKDKETQPLSNIFTPTLAHRLQNLTGKKFYSPVQPKD</sequence>
<feature type="coiled-coil region" evidence="3">
    <location>
        <begin position="94"/>
        <end position="128"/>
    </location>
</feature>
<evidence type="ECO:0000256" key="4">
    <source>
        <dbReference type="SAM" id="MobiDB-lite"/>
    </source>
</evidence>
<keyword evidence="7" id="KW-1185">Reference proteome</keyword>
<accession>A0ABR2K5T1</accession>
<keyword evidence="2" id="KW-0479">Metal-binding</keyword>
<keyword evidence="3" id="KW-0175">Coiled coil</keyword>
<evidence type="ECO:0000256" key="3">
    <source>
        <dbReference type="SAM" id="Coils"/>
    </source>
</evidence>
<dbReference type="PANTHER" id="PTHR22663:SF17">
    <property type="entry name" value="RING FINGER PROTEIN NARYA-RELATED"/>
    <property type="match status" value="1"/>
</dbReference>
<keyword evidence="2" id="KW-0863">Zinc-finger</keyword>
<dbReference type="Pfam" id="PF14634">
    <property type="entry name" value="zf-RING_5"/>
    <property type="match status" value="1"/>
</dbReference>
<feature type="compositionally biased region" description="Low complexity" evidence="4">
    <location>
        <begin position="199"/>
        <end position="210"/>
    </location>
</feature>
<evidence type="ECO:0000256" key="1">
    <source>
        <dbReference type="ARBA" id="ARBA00023254"/>
    </source>
</evidence>
<dbReference type="InterPro" id="IPR013083">
    <property type="entry name" value="Znf_RING/FYVE/PHD"/>
</dbReference>
<dbReference type="Proteomes" id="UP001470230">
    <property type="component" value="Unassembled WGS sequence"/>
</dbReference>
<name>A0ABR2K5T1_9EUKA</name>
<keyword evidence="2" id="KW-0862">Zinc</keyword>
<evidence type="ECO:0000313" key="7">
    <source>
        <dbReference type="Proteomes" id="UP001470230"/>
    </source>
</evidence>
<evidence type="ECO:0000313" key="6">
    <source>
        <dbReference type="EMBL" id="KAK8886478.1"/>
    </source>
</evidence>
<proteinExistence type="predicted"/>
<dbReference type="EMBL" id="JAPFFF010000007">
    <property type="protein sequence ID" value="KAK8886478.1"/>
    <property type="molecule type" value="Genomic_DNA"/>
</dbReference>
<organism evidence="6 7">
    <name type="scientific">Tritrichomonas musculus</name>
    <dbReference type="NCBI Taxonomy" id="1915356"/>
    <lineage>
        <taxon>Eukaryota</taxon>
        <taxon>Metamonada</taxon>
        <taxon>Parabasalia</taxon>
        <taxon>Tritrichomonadida</taxon>
        <taxon>Tritrichomonadidae</taxon>
        <taxon>Tritrichomonas</taxon>
    </lineage>
</organism>
<dbReference type="PANTHER" id="PTHR22663">
    <property type="entry name" value="RING FINGER PROTEIN NARYA-RELATED"/>
    <property type="match status" value="1"/>
</dbReference>